<dbReference type="Proteomes" id="UP000248798">
    <property type="component" value="Unassembled WGS sequence"/>
</dbReference>
<reference evidence="2 5" key="2">
    <citation type="submission" date="2019-02" db="EMBL/GenBank/DDBJ databases">
        <title>Complete genome sequence of Desulfobacter hydrogenophilus AcRS1.</title>
        <authorList>
            <person name="Marietou A."/>
            <person name="Lund M.B."/>
            <person name="Marshall I.P.G."/>
            <person name="Schreiber L."/>
            <person name="Jorgensen B."/>
        </authorList>
    </citation>
    <scope>NUCLEOTIDE SEQUENCE [LARGE SCALE GENOMIC DNA]</scope>
    <source>
        <strain evidence="2 5">AcRS1</strain>
    </source>
</reference>
<sequence length="110" mass="11795">MAQTSPIENTEEQAATGPKYKAFTHDFFDSFSEQDVSVSLRFAQPGAKSTERAQKQMMKSPTLALKNLCAGSVHPDDKALMTEKFEAFPGLASTFGGALLKACGFGDLGN</sequence>
<dbReference type="EMBL" id="CP036313">
    <property type="protein sequence ID" value="QBH14332.1"/>
    <property type="molecule type" value="Genomic_DNA"/>
</dbReference>
<gene>
    <name evidence="3" type="ORF">DO021_19650</name>
    <name evidence="2" type="ORF">EYB58_16250</name>
</gene>
<name>A0A328F6W0_9BACT</name>
<dbReference type="RefSeq" id="WP_111959845.1">
    <property type="nucleotide sequence ID" value="NZ_CP036313.1"/>
</dbReference>
<protein>
    <recommendedName>
        <fullName evidence="1">DUF6848 domain-containing protein</fullName>
    </recommendedName>
</protein>
<evidence type="ECO:0000313" key="4">
    <source>
        <dbReference type="Proteomes" id="UP000248798"/>
    </source>
</evidence>
<evidence type="ECO:0000259" key="1">
    <source>
        <dbReference type="Pfam" id="PF20941"/>
    </source>
</evidence>
<feature type="domain" description="DUF6848" evidence="1">
    <location>
        <begin position="32"/>
        <end position="108"/>
    </location>
</feature>
<proteinExistence type="predicted"/>
<dbReference type="Proteomes" id="UP000293902">
    <property type="component" value="Chromosome"/>
</dbReference>
<reference evidence="3 4" key="1">
    <citation type="submission" date="2018-06" db="EMBL/GenBank/DDBJ databases">
        <title>Complete Genome Sequence of Desulfobacter hydrogenophilus (DSM3380).</title>
        <authorList>
            <person name="Marietou A."/>
            <person name="Schreiber L."/>
            <person name="Marshall I."/>
            <person name="Jorgensen B."/>
        </authorList>
    </citation>
    <scope>NUCLEOTIDE SEQUENCE [LARGE SCALE GENOMIC DNA]</scope>
    <source>
        <strain evidence="3 4">DSM 3380</strain>
    </source>
</reference>
<dbReference type="EMBL" id="QLNI01000052">
    <property type="protein sequence ID" value="RAM00334.1"/>
    <property type="molecule type" value="Genomic_DNA"/>
</dbReference>
<dbReference type="AlphaFoldDB" id="A0A328F6W0"/>
<dbReference type="InterPro" id="IPR049294">
    <property type="entry name" value="DUF6848"/>
</dbReference>
<dbReference type="Gene3D" id="3.30.2220.10">
    <property type="entry name" value="rbstp2171"/>
    <property type="match status" value="1"/>
</dbReference>
<keyword evidence="5" id="KW-1185">Reference proteome</keyword>
<organism evidence="3 4">
    <name type="scientific">Desulfobacter hydrogenophilus</name>
    <dbReference type="NCBI Taxonomy" id="2291"/>
    <lineage>
        <taxon>Bacteria</taxon>
        <taxon>Pseudomonadati</taxon>
        <taxon>Thermodesulfobacteriota</taxon>
        <taxon>Desulfobacteria</taxon>
        <taxon>Desulfobacterales</taxon>
        <taxon>Desulfobacteraceae</taxon>
        <taxon>Desulfobacter</taxon>
    </lineage>
</organism>
<accession>A0A328F6W0</accession>
<evidence type="ECO:0000313" key="5">
    <source>
        <dbReference type="Proteomes" id="UP000293902"/>
    </source>
</evidence>
<evidence type="ECO:0000313" key="3">
    <source>
        <dbReference type="EMBL" id="RAM00334.1"/>
    </source>
</evidence>
<dbReference type="OrthoDB" id="5426493at2"/>
<dbReference type="Pfam" id="PF20941">
    <property type="entry name" value="DUF6848"/>
    <property type="match status" value="1"/>
</dbReference>
<evidence type="ECO:0000313" key="2">
    <source>
        <dbReference type="EMBL" id="QBH14332.1"/>
    </source>
</evidence>